<comment type="similarity">
    <text evidence="1">Belongs to the bacterial ring-hydroxylating dioxygenase alpha subunit family.</text>
</comment>
<dbReference type="SUPFAM" id="SSF50022">
    <property type="entry name" value="ISP domain"/>
    <property type="match status" value="1"/>
</dbReference>
<keyword evidence="2" id="KW-0001">2Fe-2S</keyword>
<keyword evidence="3" id="KW-0479">Metal-binding</keyword>
<dbReference type="PANTHER" id="PTHR43756">
    <property type="entry name" value="CHOLINE MONOOXYGENASE, CHLOROPLASTIC"/>
    <property type="match status" value="1"/>
</dbReference>
<protein>
    <submittedName>
        <fullName evidence="8">Salicylate hydroxylase</fullName>
    </submittedName>
</protein>
<sequence length="419" mass="47965">MNSPIDIARALDWKGDGASRTPYEAYTSEALYQRELERLFYANHWCYIGLEAEVPSPGDFQRTEVGERSVVMTRTEDGEIVVFENACAHRGMQFCRERSGKAKDFHCPYHQWNYDLKGNLIGVPFRRGVRQGGTINGGMPADFDPGKHALRRLRVSTRGGAVFASFDENVESFEDFLGPRILPYYDRLFHGPKLTVLGYTRQRVPSNWKLMVENIKDPYHAGLLHTWFVNFGLWRADNPAKLVTDAHHRHGAMVSIRSGGGGGEVTHNVTSFKDRMTLHDDRFLDVVHEPWWGDPTVVMLTLMPSVIIQQQVNALSTRRIRPISPGVFDYVWTHFGFETDTEEMTRRRLRQANLFGPAGFVSADDGEVIECVQQSFEQIQHGNVYNELGGRQIDEQTDHMVSETLVRGMYQYWRQVMEA</sequence>
<dbReference type="EMBL" id="LDWR01000060">
    <property type="protein sequence ID" value="KML47644.1"/>
    <property type="molecule type" value="Genomic_DNA"/>
</dbReference>
<dbReference type="GeneID" id="55508535"/>
<evidence type="ECO:0000259" key="7">
    <source>
        <dbReference type="PROSITE" id="PS51296"/>
    </source>
</evidence>
<proteinExistence type="inferred from homology"/>
<dbReference type="Pfam" id="PF00355">
    <property type="entry name" value="Rieske"/>
    <property type="match status" value="1"/>
</dbReference>
<accession>A0A0J5ZD38</accession>
<keyword evidence="5" id="KW-0408">Iron</keyword>
<dbReference type="InterPro" id="IPR036922">
    <property type="entry name" value="Rieske_2Fe-2S_sf"/>
</dbReference>
<dbReference type="GO" id="GO:0016491">
    <property type="term" value="F:oxidoreductase activity"/>
    <property type="evidence" value="ECO:0007669"/>
    <property type="project" value="UniProtKB-KW"/>
</dbReference>
<dbReference type="PROSITE" id="PS51296">
    <property type="entry name" value="RIESKE"/>
    <property type="match status" value="1"/>
</dbReference>
<dbReference type="AlphaFoldDB" id="A0A0J5ZD38"/>
<dbReference type="GO" id="GO:0005506">
    <property type="term" value="F:iron ion binding"/>
    <property type="evidence" value="ECO:0007669"/>
    <property type="project" value="InterPro"/>
</dbReference>
<keyword evidence="4" id="KW-0560">Oxidoreductase</keyword>
<evidence type="ECO:0000256" key="1">
    <source>
        <dbReference type="ARBA" id="ARBA00008751"/>
    </source>
</evidence>
<dbReference type="SUPFAM" id="SSF55961">
    <property type="entry name" value="Bet v1-like"/>
    <property type="match status" value="1"/>
</dbReference>
<evidence type="ECO:0000256" key="2">
    <source>
        <dbReference type="ARBA" id="ARBA00022714"/>
    </source>
</evidence>
<keyword evidence="6" id="KW-0411">Iron-sulfur</keyword>
<evidence type="ECO:0000313" key="9">
    <source>
        <dbReference type="Proteomes" id="UP000036338"/>
    </source>
</evidence>
<dbReference type="RefSeq" id="WP_047902669.1">
    <property type="nucleotide sequence ID" value="NZ_LDWR01000060.1"/>
</dbReference>
<dbReference type="Proteomes" id="UP000036338">
    <property type="component" value="Unassembled WGS sequence"/>
</dbReference>
<dbReference type="GO" id="GO:0051537">
    <property type="term" value="F:2 iron, 2 sulfur cluster binding"/>
    <property type="evidence" value="ECO:0007669"/>
    <property type="project" value="UniProtKB-KW"/>
</dbReference>
<evidence type="ECO:0000256" key="6">
    <source>
        <dbReference type="ARBA" id="ARBA00023014"/>
    </source>
</evidence>
<dbReference type="InterPro" id="IPR015879">
    <property type="entry name" value="Ring_hydroxy_dOase_asu_C_dom"/>
</dbReference>
<evidence type="ECO:0000256" key="3">
    <source>
        <dbReference type="ARBA" id="ARBA00022723"/>
    </source>
</evidence>
<feature type="domain" description="Rieske" evidence="7">
    <location>
        <begin position="45"/>
        <end position="164"/>
    </location>
</feature>
<dbReference type="PATRIC" id="fig|292.27.peg.7203"/>
<dbReference type="Gene3D" id="3.90.380.10">
    <property type="entry name" value="Naphthalene 1,2-dioxygenase Alpha Subunit, Chain A, domain 1"/>
    <property type="match status" value="1"/>
</dbReference>
<organism evidence="8 9">
    <name type="scientific">Burkholderia cepacia</name>
    <name type="common">Pseudomonas cepacia</name>
    <dbReference type="NCBI Taxonomy" id="292"/>
    <lineage>
        <taxon>Bacteria</taxon>
        <taxon>Pseudomonadati</taxon>
        <taxon>Pseudomonadota</taxon>
        <taxon>Betaproteobacteria</taxon>
        <taxon>Burkholderiales</taxon>
        <taxon>Burkholderiaceae</taxon>
        <taxon>Burkholderia</taxon>
        <taxon>Burkholderia cepacia complex</taxon>
    </lineage>
</organism>
<gene>
    <name evidence="8" type="ORF">VL15_31655</name>
</gene>
<reference evidence="8 9" key="1">
    <citation type="submission" date="2015-05" db="EMBL/GenBank/DDBJ databases">
        <title>Draft genome of Burkholderia cepacia LK29.</title>
        <authorList>
            <person name="Chan X.Y."/>
        </authorList>
    </citation>
    <scope>NUCLEOTIDE SEQUENCE [LARGE SCALE GENOMIC DNA]</scope>
    <source>
        <strain evidence="8 9">LK29</strain>
    </source>
</reference>
<evidence type="ECO:0000256" key="4">
    <source>
        <dbReference type="ARBA" id="ARBA00023002"/>
    </source>
</evidence>
<evidence type="ECO:0000313" key="8">
    <source>
        <dbReference type="EMBL" id="KML47644.1"/>
    </source>
</evidence>
<dbReference type="InterPro" id="IPR017941">
    <property type="entry name" value="Rieske_2Fe-2S"/>
</dbReference>
<dbReference type="Pfam" id="PF00848">
    <property type="entry name" value="Ring_hydroxyl_A"/>
    <property type="match status" value="1"/>
</dbReference>
<dbReference type="InterPro" id="IPR001663">
    <property type="entry name" value="Rng_hydr_dOase-A"/>
</dbReference>
<comment type="caution">
    <text evidence="8">The sequence shown here is derived from an EMBL/GenBank/DDBJ whole genome shotgun (WGS) entry which is preliminary data.</text>
</comment>
<name>A0A0J5ZD38_BURCE</name>
<dbReference type="Gene3D" id="2.102.10.10">
    <property type="entry name" value="Rieske [2Fe-2S] iron-sulphur domain"/>
    <property type="match status" value="1"/>
</dbReference>
<evidence type="ECO:0000256" key="5">
    <source>
        <dbReference type="ARBA" id="ARBA00023004"/>
    </source>
</evidence>
<dbReference type="PANTHER" id="PTHR43756:SF1">
    <property type="entry name" value="3-PHENYLPROPIONATE_CINNAMIC ACID DIOXYGENASE SUBUNIT ALPHA"/>
    <property type="match status" value="1"/>
</dbReference>
<dbReference type="PRINTS" id="PR00090">
    <property type="entry name" value="RNGDIOXGNASE"/>
</dbReference>